<dbReference type="Pfam" id="PF00293">
    <property type="entry name" value="NUDIX"/>
    <property type="match status" value="1"/>
</dbReference>
<gene>
    <name evidence="2" type="ORF">POL72_24565</name>
</gene>
<dbReference type="InterPro" id="IPR000086">
    <property type="entry name" value="NUDIX_hydrolase_dom"/>
</dbReference>
<name>A0ABT5C3F6_9BACT</name>
<feature type="domain" description="Nudix hydrolase" evidence="1">
    <location>
        <begin position="34"/>
        <end position="185"/>
    </location>
</feature>
<comment type="caution">
    <text evidence="2">The sequence shown here is derived from an EMBL/GenBank/DDBJ whole genome shotgun (WGS) entry which is preliminary data.</text>
</comment>
<dbReference type="EMBL" id="JAQNDK010000003">
    <property type="protein sequence ID" value="MDC0680936.1"/>
    <property type="molecule type" value="Genomic_DNA"/>
</dbReference>
<sequence>MAAQDVEELFDILDDGGRPLGVRKARGLVHRDGDWHRSVHVWVLLERGPDGLELDSRQSAADPWVLFQQRSPDKDTWPGALEVAVSGHYRAGEDLAGALREAEEEIGLPLSPRDVVRLGTRRSQDDHAPGIVDRELQDVLLATTRRALEELRPDPHEVTALLSLPLDAALRLVRGEVPRASGLVRRPPDAAGAVKVEPRDARLDEFVVARDGYFERALDTIRRRLAGDAPAPWLLG</sequence>
<evidence type="ECO:0000259" key="1">
    <source>
        <dbReference type="PROSITE" id="PS51462"/>
    </source>
</evidence>
<dbReference type="Gene3D" id="3.90.79.10">
    <property type="entry name" value="Nucleoside Triphosphate Pyrophosphohydrolase"/>
    <property type="match status" value="1"/>
</dbReference>
<dbReference type="Proteomes" id="UP001217485">
    <property type="component" value="Unassembled WGS sequence"/>
</dbReference>
<dbReference type="PROSITE" id="PS51462">
    <property type="entry name" value="NUDIX"/>
    <property type="match status" value="1"/>
</dbReference>
<dbReference type="CDD" id="cd04692">
    <property type="entry name" value="NUDIX_Hydrolase"/>
    <property type="match status" value="1"/>
</dbReference>
<evidence type="ECO:0000313" key="3">
    <source>
        <dbReference type="Proteomes" id="UP001217485"/>
    </source>
</evidence>
<proteinExistence type="predicted"/>
<reference evidence="2 3" key="1">
    <citation type="submission" date="2023-01" db="EMBL/GenBank/DDBJ databases">
        <title>Minimal conservation of predation-associated metabolite biosynthetic gene clusters underscores biosynthetic potential of Myxococcota including descriptions for ten novel species: Archangium lansinium sp. nov., Myxococcus landrumus sp. nov., Nannocystis bai.</title>
        <authorList>
            <person name="Ahearne A."/>
            <person name="Stevens C."/>
            <person name="Dowd S."/>
        </authorList>
    </citation>
    <scope>NUCLEOTIDE SEQUENCE [LARGE SCALE GENOMIC DNA]</scope>
    <source>
        <strain evidence="2 3">WIWO2</strain>
    </source>
</reference>
<dbReference type="SUPFAM" id="SSF55811">
    <property type="entry name" value="Nudix"/>
    <property type="match status" value="1"/>
</dbReference>
<keyword evidence="3" id="KW-1185">Reference proteome</keyword>
<accession>A0ABT5C3F6</accession>
<dbReference type="RefSeq" id="WP_272097990.1">
    <property type="nucleotide sequence ID" value="NZ_JAQNDK010000003.1"/>
</dbReference>
<dbReference type="InterPro" id="IPR015797">
    <property type="entry name" value="NUDIX_hydrolase-like_dom_sf"/>
</dbReference>
<protein>
    <submittedName>
        <fullName evidence="2">NUDIX domain-containing protein</fullName>
    </submittedName>
</protein>
<dbReference type="PANTHER" id="PTHR10885">
    <property type="entry name" value="ISOPENTENYL-DIPHOSPHATE DELTA-ISOMERASE"/>
    <property type="match status" value="1"/>
</dbReference>
<dbReference type="PANTHER" id="PTHR10885:SF20">
    <property type="entry name" value="NUDIX HYDROLASE DOMAIN-CONTAINING PROTEIN"/>
    <property type="match status" value="1"/>
</dbReference>
<evidence type="ECO:0000313" key="2">
    <source>
        <dbReference type="EMBL" id="MDC0680936.1"/>
    </source>
</evidence>
<organism evidence="2 3">
    <name type="scientific">Sorangium atrum</name>
    <dbReference type="NCBI Taxonomy" id="2995308"/>
    <lineage>
        <taxon>Bacteria</taxon>
        <taxon>Pseudomonadati</taxon>
        <taxon>Myxococcota</taxon>
        <taxon>Polyangia</taxon>
        <taxon>Polyangiales</taxon>
        <taxon>Polyangiaceae</taxon>
        <taxon>Sorangium</taxon>
    </lineage>
</organism>